<protein>
    <recommendedName>
        <fullName evidence="4">DUF2188 domain-containing protein</fullName>
    </recommendedName>
</protein>
<evidence type="ECO:0000313" key="3">
    <source>
        <dbReference type="Proteomes" id="UP001597139"/>
    </source>
</evidence>
<accession>A0ABD6BMG5</accession>
<evidence type="ECO:0008006" key="4">
    <source>
        <dbReference type="Google" id="ProtNLM"/>
    </source>
</evidence>
<gene>
    <name evidence="2" type="ORF">ACFSAU_02260</name>
</gene>
<dbReference type="RefSeq" id="WP_267645577.1">
    <property type="nucleotide sequence ID" value="NZ_JANHGR010000001.1"/>
</dbReference>
<feature type="compositionally biased region" description="Acidic residues" evidence="1">
    <location>
        <begin position="66"/>
        <end position="79"/>
    </location>
</feature>
<feature type="region of interest" description="Disordered" evidence="1">
    <location>
        <begin position="1"/>
        <end position="21"/>
    </location>
</feature>
<dbReference type="AlphaFoldDB" id="A0ABD6BMG5"/>
<name>A0ABD6BMG5_9EURY</name>
<proteinExistence type="predicted"/>
<keyword evidence="3" id="KW-1185">Reference proteome</keyword>
<organism evidence="2 3">
    <name type="scientific">Halolamina litorea</name>
    <dbReference type="NCBI Taxonomy" id="1515593"/>
    <lineage>
        <taxon>Archaea</taxon>
        <taxon>Methanobacteriati</taxon>
        <taxon>Methanobacteriota</taxon>
        <taxon>Stenosarchaea group</taxon>
        <taxon>Halobacteria</taxon>
        <taxon>Halobacteriales</taxon>
        <taxon>Haloferacaceae</taxon>
    </lineage>
</organism>
<dbReference type="EMBL" id="JBHUCZ010000001">
    <property type="protein sequence ID" value="MFD1566302.1"/>
    <property type="molecule type" value="Genomic_DNA"/>
</dbReference>
<comment type="caution">
    <text evidence="2">The sequence shown here is derived from an EMBL/GenBank/DDBJ whole genome shotgun (WGS) entry which is preliminary data.</text>
</comment>
<feature type="region of interest" description="Disordered" evidence="1">
    <location>
        <begin position="66"/>
        <end position="94"/>
    </location>
</feature>
<evidence type="ECO:0000256" key="1">
    <source>
        <dbReference type="SAM" id="MobiDB-lite"/>
    </source>
</evidence>
<dbReference type="Proteomes" id="UP001597139">
    <property type="component" value="Unassembled WGS sequence"/>
</dbReference>
<reference evidence="2 3" key="1">
    <citation type="journal article" date="2019" name="Int. J. Syst. Evol. Microbiol.">
        <title>The Global Catalogue of Microorganisms (GCM) 10K type strain sequencing project: providing services to taxonomists for standard genome sequencing and annotation.</title>
        <authorList>
            <consortium name="The Broad Institute Genomics Platform"/>
            <consortium name="The Broad Institute Genome Sequencing Center for Infectious Disease"/>
            <person name="Wu L."/>
            <person name="Ma J."/>
        </authorList>
    </citation>
    <scope>NUCLEOTIDE SEQUENCE [LARGE SCALE GENOMIC DNA]</scope>
    <source>
        <strain evidence="2 3">CGMCC 1.12859</strain>
    </source>
</reference>
<evidence type="ECO:0000313" key="2">
    <source>
        <dbReference type="EMBL" id="MFD1566302.1"/>
    </source>
</evidence>
<sequence length="94" mass="10320">MTDTDGDVVAEADPEEEPEREIQLIEDDSGFWTLVDSEHGPVGDAPTKAAGLTLMEGYLEDIDVEIPDVEPAEPEEDDRPEQFPPDPADLDDPQ</sequence>